<proteinExistence type="predicted"/>
<dbReference type="RefSeq" id="WP_314510175.1">
    <property type="nucleotide sequence ID" value="NZ_JASJOU010000002.1"/>
</dbReference>
<name>A0AAE3QYW2_9BACT</name>
<reference evidence="2" key="1">
    <citation type="submission" date="2023-05" db="EMBL/GenBank/DDBJ databases">
        <authorList>
            <person name="Zhang X."/>
        </authorList>
    </citation>
    <scope>NUCLEOTIDE SEQUENCE</scope>
    <source>
        <strain evidence="2">BD1B2-1</strain>
    </source>
</reference>
<dbReference type="AlphaFoldDB" id="A0AAE3QYW2"/>
<dbReference type="EMBL" id="JASJOU010000002">
    <property type="protein sequence ID" value="MDJ1500651.1"/>
    <property type="molecule type" value="Genomic_DNA"/>
</dbReference>
<dbReference type="Proteomes" id="UP001232063">
    <property type="component" value="Unassembled WGS sequence"/>
</dbReference>
<keyword evidence="3" id="KW-1185">Reference proteome</keyword>
<keyword evidence="1" id="KW-0175">Coiled coil</keyword>
<feature type="coiled-coil region" evidence="1">
    <location>
        <begin position="185"/>
        <end position="212"/>
    </location>
</feature>
<gene>
    <name evidence="2" type="ORF">QNI22_08340</name>
</gene>
<organism evidence="2 3">
    <name type="scientific">Xanthocytophaga agilis</name>
    <dbReference type="NCBI Taxonomy" id="3048010"/>
    <lineage>
        <taxon>Bacteria</taxon>
        <taxon>Pseudomonadati</taxon>
        <taxon>Bacteroidota</taxon>
        <taxon>Cytophagia</taxon>
        <taxon>Cytophagales</taxon>
        <taxon>Rhodocytophagaceae</taxon>
        <taxon>Xanthocytophaga</taxon>
    </lineage>
</organism>
<accession>A0AAE3QYW2</accession>
<sequence>MNFYLPANLKNVLQLAIESEELNEHMRLNSHMDKYYHVIHTLYIKRHTEKYNGLDSFHKLHSDILSELYGERYYKTILNTLIELGIIECDNYYVTTTKSKGYRLTDKYRTTKFEMVSPTDSQFIQKIKDFKHRSQDQKIKLNKRLYNRLQLDLSSLSIQTEKALEYCVAEVCNHYNISKPCYTSIIDAQNQISDLIENNELYLSEIEFLKKENEIAAKVQEYRTKKLTGFNFLKFKSYLINITLIAEGDINFTIDSKTNRVYSFFTSFPSKLRQFLLLNNHPLVFADIRNSQPFLFACMLISYYKQRHLALPDDVKHYIELCRSGKFYDYLMEQEGITQEHRKEWKAKFFEKVFFNKHSEKKVWQQEKAMQNQFPNVFKVILHLKETDYRTLARNLQRKEAQMFINIIAKAIYKDNLNVQILTCHDAIYTTHDHIDLVVHHIMKSYKDMYNIQPTIEKGCYEVEPEPADYQVADFSASHNTQPTRYTLEELDYINKALKELGIIEEELTEEIPIPF</sequence>
<comment type="caution">
    <text evidence="2">The sequence shown here is derived from an EMBL/GenBank/DDBJ whole genome shotgun (WGS) entry which is preliminary data.</text>
</comment>
<evidence type="ECO:0000256" key="1">
    <source>
        <dbReference type="SAM" id="Coils"/>
    </source>
</evidence>
<evidence type="ECO:0000313" key="2">
    <source>
        <dbReference type="EMBL" id="MDJ1500651.1"/>
    </source>
</evidence>
<protein>
    <submittedName>
        <fullName evidence="2">Uncharacterized protein</fullName>
    </submittedName>
</protein>
<evidence type="ECO:0000313" key="3">
    <source>
        <dbReference type="Proteomes" id="UP001232063"/>
    </source>
</evidence>